<gene>
    <name evidence="3" type="ORF">GCM10011332_04310</name>
</gene>
<evidence type="ECO:0000313" key="4">
    <source>
        <dbReference type="Proteomes" id="UP000632498"/>
    </source>
</evidence>
<dbReference type="Gene3D" id="3.30.110.40">
    <property type="entry name" value="TusA-like domain"/>
    <property type="match status" value="1"/>
</dbReference>
<name>A0A917BS75_9PROT</name>
<protein>
    <submittedName>
        <fullName evidence="3">Transcriptional regulator</fullName>
    </submittedName>
</protein>
<comment type="similarity">
    <text evidence="1">Belongs to the sulfur carrier protein TusA family.</text>
</comment>
<keyword evidence="4" id="KW-1185">Reference proteome</keyword>
<dbReference type="RefSeq" id="WP_229734210.1">
    <property type="nucleotide sequence ID" value="NZ_BMHV01000002.1"/>
</dbReference>
<proteinExistence type="inferred from homology"/>
<dbReference type="PANTHER" id="PTHR33279">
    <property type="entry name" value="SULFUR CARRIER PROTEIN YEDF-RELATED"/>
    <property type="match status" value="1"/>
</dbReference>
<dbReference type="InterPro" id="IPR001455">
    <property type="entry name" value="TusA-like"/>
</dbReference>
<dbReference type="Proteomes" id="UP000632498">
    <property type="component" value="Unassembled WGS sequence"/>
</dbReference>
<sequence>MLMNSNNDQEIQIDESIDITSDTCPMTFVKTKLKIEKMKSGQILEVLLNEGEPLKNVPLSAEELGHKVLDITAQPERKTYKLLIQKK</sequence>
<dbReference type="PANTHER" id="PTHR33279:SF19">
    <property type="entry name" value="SSL1707 PROTEIN"/>
    <property type="match status" value="1"/>
</dbReference>
<dbReference type="AlphaFoldDB" id="A0A917BS75"/>
<dbReference type="CDD" id="cd00291">
    <property type="entry name" value="SirA_YedF_YeeD"/>
    <property type="match status" value="1"/>
</dbReference>
<evidence type="ECO:0000259" key="2">
    <source>
        <dbReference type="Pfam" id="PF01206"/>
    </source>
</evidence>
<dbReference type="EMBL" id="BMHV01000002">
    <property type="protein sequence ID" value="GGF54053.1"/>
    <property type="molecule type" value="Genomic_DNA"/>
</dbReference>
<dbReference type="SUPFAM" id="SSF64307">
    <property type="entry name" value="SirA-like"/>
    <property type="match status" value="1"/>
</dbReference>
<dbReference type="InterPro" id="IPR036868">
    <property type="entry name" value="TusA-like_sf"/>
</dbReference>
<evidence type="ECO:0000313" key="3">
    <source>
        <dbReference type="EMBL" id="GGF54053.1"/>
    </source>
</evidence>
<evidence type="ECO:0000256" key="1">
    <source>
        <dbReference type="ARBA" id="ARBA00008984"/>
    </source>
</evidence>
<organism evidence="3 4">
    <name type="scientific">Terasakiella brassicae</name>
    <dbReference type="NCBI Taxonomy" id="1634917"/>
    <lineage>
        <taxon>Bacteria</taxon>
        <taxon>Pseudomonadati</taxon>
        <taxon>Pseudomonadota</taxon>
        <taxon>Alphaproteobacteria</taxon>
        <taxon>Rhodospirillales</taxon>
        <taxon>Terasakiellaceae</taxon>
        <taxon>Terasakiella</taxon>
    </lineage>
</organism>
<feature type="domain" description="UPF0033" evidence="2">
    <location>
        <begin position="16"/>
        <end position="86"/>
    </location>
</feature>
<reference evidence="3" key="1">
    <citation type="journal article" date="2014" name="Int. J. Syst. Evol. Microbiol.">
        <title>Complete genome sequence of Corynebacterium casei LMG S-19264T (=DSM 44701T), isolated from a smear-ripened cheese.</title>
        <authorList>
            <consortium name="US DOE Joint Genome Institute (JGI-PGF)"/>
            <person name="Walter F."/>
            <person name="Albersmeier A."/>
            <person name="Kalinowski J."/>
            <person name="Ruckert C."/>
        </authorList>
    </citation>
    <scope>NUCLEOTIDE SEQUENCE</scope>
    <source>
        <strain evidence="3">CGMCC 1.15254</strain>
    </source>
</reference>
<comment type="caution">
    <text evidence="3">The sequence shown here is derived from an EMBL/GenBank/DDBJ whole genome shotgun (WGS) entry which is preliminary data.</text>
</comment>
<dbReference type="Pfam" id="PF01206">
    <property type="entry name" value="TusA"/>
    <property type="match status" value="1"/>
</dbReference>
<accession>A0A917BS75</accession>
<reference evidence="3" key="2">
    <citation type="submission" date="2020-09" db="EMBL/GenBank/DDBJ databases">
        <authorList>
            <person name="Sun Q."/>
            <person name="Zhou Y."/>
        </authorList>
    </citation>
    <scope>NUCLEOTIDE SEQUENCE</scope>
    <source>
        <strain evidence="3">CGMCC 1.15254</strain>
    </source>
</reference>